<evidence type="ECO:0000256" key="3">
    <source>
        <dbReference type="ARBA" id="ARBA00022723"/>
    </source>
</evidence>
<organism evidence="15 16">
    <name type="scientific">Fructobacillus durionis</name>
    <dbReference type="NCBI Taxonomy" id="283737"/>
    <lineage>
        <taxon>Bacteria</taxon>
        <taxon>Bacillati</taxon>
        <taxon>Bacillota</taxon>
        <taxon>Bacilli</taxon>
        <taxon>Lactobacillales</taxon>
        <taxon>Lactobacillaceae</taxon>
        <taxon>Fructobacillus</taxon>
    </lineage>
</organism>
<dbReference type="Pfam" id="PF18319">
    <property type="entry name" value="Zn_ribbon_PriA"/>
    <property type="match status" value="1"/>
</dbReference>
<evidence type="ECO:0000256" key="5">
    <source>
        <dbReference type="ARBA" id="ARBA00022801"/>
    </source>
</evidence>
<keyword evidence="5 12" id="KW-0378">Hydrolase</keyword>
<feature type="domain" description="Helicase C-terminal" evidence="14">
    <location>
        <begin position="549"/>
        <end position="703"/>
    </location>
</feature>
<dbReference type="RefSeq" id="WP_091502065.1">
    <property type="nucleotide sequence ID" value="NZ_FOLI01000002.1"/>
</dbReference>
<dbReference type="EMBL" id="FOLI01000002">
    <property type="protein sequence ID" value="SFB94373.1"/>
    <property type="molecule type" value="Genomic_DNA"/>
</dbReference>
<dbReference type="Proteomes" id="UP000199376">
    <property type="component" value="Unassembled WGS sequence"/>
</dbReference>
<evidence type="ECO:0000259" key="14">
    <source>
        <dbReference type="PROSITE" id="PS51194"/>
    </source>
</evidence>
<feature type="domain" description="Helicase ATP-binding" evidence="13">
    <location>
        <begin position="285"/>
        <end position="451"/>
    </location>
</feature>
<dbReference type="AlphaFoldDB" id="A0A1I1FB46"/>
<dbReference type="InterPro" id="IPR001650">
    <property type="entry name" value="Helicase_C-like"/>
</dbReference>
<dbReference type="InterPro" id="IPR027417">
    <property type="entry name" value="P-loop_NTPase"/>
</dbReference>
<dbReference type="NCBIfam" id="NF004066">
    <property type="entry name" value="PRK05580.1-3"/>
    <property type="match status" value="1"/>
</dbReference>
<evidence type="ECO:0000313" key="15">
    <source>
        <dbReference type="EMBL" id="SFB94373.1"/>
    </source>
</evidence>
<dbReference type="Pfam" id="PF17764">
    <property type="entry name" value="PriA_3primeBD"/>
    <property type="match status" value="1"/>
</dbReference>
<evidence type="ECO:0000256" key="12">
    <source>
        <dbReference type="HAMAP-Rule" id="MF_00983"/>
    </source>
</evidence>
<dbReference type="SMART" id="SM00487">
    <property type="entry name" value="DEXDc"/>
    <property type="match status" value="1"/>
</dbReference>
<dbReference type="GO" id="GO:0016887">
    <property type="term" value="F:ATP hydrolysis activity"/>
    <property type="evidence" value="ECO:0007669"/>
    <property type="project" value="RHEA"/>
</dbReference>
<dbReference type="GO" id="GO:0005524">
    <property type="term" value="F:ATP binding"/>
    <property type="evidence" value="ECO:0007669"/>
    <property type="project" value="UniProtKB-UniRule"/>
</dbReference>
<dbReference type="FunFam" id="3.40.50.300:FF:000489">
    <property type="entry name" value="Primosome assembly protein PriA"/>
    <property type="match status" value="1"/>
</dbReference>
<feature type="binding site" evidence="12">
    <location>
        <position position="514"/>
    </location>
    <ligand>
        <name>Zn(2+)</name>
        <dbReference type="ChEBI" id="CHEBI:29105"/>
        <label>1</label>
    </ligand>
</feature>
<keyword evidence="2 12" id="KW-0235">DNA replication</keyword>
<evidence type="ECO:0000256" key="6">
    <source>
        <dbReference type="ARBA" id="ARBA00022806"/>
    </source>
</evidence>
<name>A0A1I1FB46_9LACO</name>
<dbReference type="Pfam" id="PF04851">
    <property type="entry name" value="ResIII"/>
    <property type="match status" value="1"/>
</dbReference>
<dbReference type="HAMAP" id="MF_00983">
    <property type="entry name" value="PriA"/>
    <property type="match status" value="1"/>
</dbReference>
<dbReference type="GO" id="GO:0006269">
    <property type="term" value="P:DNA replication, synthesis of primer"/>
    <property type="evidence" value="ECO:0007669"/>
    <property type="project" value="UniProtKB-KW"/>
</dbReference>
<dbReference type="GO" id="GO:0006310">
    <property type="term" value="P:DNA recombination"/>
    <property type="evidence" value="ECO:0007669"/>
    <property type="project" value="InterPro"/>
</dbReference>
<sequence>MKQSYAQVVVDVPTQQTNRPYTYLIPSELADQVRPGVRVLVAFGHRSVLGYVVNLTEELPADLKEEQVKDVLTVLDEKPVLSKELLTLAHDLAESNFSYWVSFLALMLPTALKADYRKKLTALEGLSDEDRVTYLDGQQERLVKTKNFTAKGWRAIRELQKEGQLAVVPVIENKGKVKTVLAYQTNADHEALEAIQEQLGKGAKQQQRLLDFAMAHPGQTFSKQEWLSQLDTSVASLNTAVEKGTLKKVQVEVKRRPDSVSGSWVEQEKVLNPEQRAAYDAITTAIVKKKNETFLLEGITGSGKTEVYLQAAQEAINRGEQVLFLVPEIALTPQMQKRVQDRFGDKTALLHSGLSAGERYDEWRRIREGKVQVVVGARSAVFAPLDKLGLIIVDEEHEASYSQSENPHYSARDVALWRGAYHHAPVVLGSATPSLESRARAQKGVYQLLTLTARANPAASLPKVDIVDMRQELLDRGDTNFSQELLDKLKEHLGRGEQAVLMLNRRGFSSFVMCRDCGYVPRDPNCNLAMTLHMDTRTLKCHYCDYQEAIPQVCPACGSRRIRYYGTGTEKVEAELKELLPEYAVIRLDQDTTRKKGAMAKALADFGKKKAQILLGTQMVAKGLDFPDVTLVGVLNADTGLGLPDFRASEKTFQLLTQVAGRAGRAEQQGEVVIQTFNPDHYVLKFAQNHDYEGFYRQEMQIRHAAEFPPYFYTIQIQCSDLDESKVALQTAKIAAWLKKRLPEDVLVLGPSPRSIAKMQGRYFFQMILKMKKPNEADELLRDLVDRSQKAEKGFRLEVRRDPVSFM</sequence>
<keyword evidence="16" id="KW-1185">Reference proteome</keyword>
<keyword evidence="10 12" id="KW-0413">Isomerase</keyword>
<keyword evidence="6 12" id="KW-0347">Helicase</keyword>
<evidence type="ECO:0000256" key="10">
    <source>
        <dbReference type="ARBA" id="ARBA00023235"/>
    </source>
</evidence>
<evidence type="ECO:0000256" key="8">
    <source>
        <dbReference type="ARBA" id="ARBA00022840"/>
    </source>
</evidence>
<feature type="binding site" evidence="12">
    <location>
        <position position="541"/>
    </location>
    <ligand>
        <name>Zn(2+)</name>
        <dbReference type="ChEBI" id="CHEBI:29105"/>
        <label>2</label>
    </ligand>
</feature>
<dbReference type="Gene3D" id="3.40.1440.60">
    <property type="entry name" value="PriA, 3(prime) DNA-binding domain"/>
    <property type="match status" value="1"/>
</dbReference>
<dbReference type="InterPro" id="IPR006935">
    <property type="entry name" value="Helicase/UvrB_N"/>
</dbReference>
<dbReference type="CDD" id="cd17929">
    <property type="entry name" value="DEXHc_priA"/>
    <property type="match status" value="1"/>
</dbReference>
<dbReference type="Pfam" id="PF00271">
    <property type="entry name" value="Helicase_C"/>
    <property type="match status" value="1"/>
</dbReference>
<keyword evidence="8 12" id="KW-0067">ATP-binding</keyword>
<comment type="function">
    <text evidence="12">Initiates the restart of stalled replication forks, which reloads the replicative helicase on sites other than the origin of replication. Recognizes and binds to abandoned replication forks and remodels them to uncover a helicase loading site. Promotes assembly of the primosome at these replication forks.</text>
</comment>
<feature type="binding site" evidence="12">
    <location>
        <position position="557"/>
    </location>
    <ligand>
        <name>Zn(2+)</name>
        <dbReference type="ChEBI" id="CHEBI:29105"/>
        <label>1</label>
    </ligand>
</feature>
<feature type="binding site" evidence="12">
    <location>
        <position position="544"/>
    </location>
    <ligand>
        <name>Zn(2+)</name>
        <dbReference type="ChEBI" id="CHEBI:29105"/>
        <label>2</label>
    </ligand>
</feature>
<dbReference type="PROSITE" id="PS51192">
    <property type="entry name" value="HELICASE_ATP_BIND_1"/>
    <property type="match status" value="1"/>
</dbReference>
<dbReference type="InterPro" id="IPR040498">
    <property type="entry name" value="PriA_CRR"/>
</dbReference>
<keyword evidence="3 12" id="KW-0479">Metal-binding</keyword>
<dbReference type="CDD" id="cd18804">
    <property type="entry name" value="SF2_C_priA"/>
    <property type="match status" value="1"/>
</dbReference>
<comment type="caution">
    <text evidence="12">Lacks conserved residue(s) required for the propagation of feature annotation.</text>
</comment>
<evidence type="ECO:0000256" key="11">
    <source>
        <dbReference type="ARBA" id="ARBA00048988"/>
    </source>
</evidence>
<keyword evidence="4 12" id="KW-0547">Nucleotide-binding</keyword>
<comment type="cofactor">
    <cofactor evidence="12">
        <name>Zn(2+)</name>
        <dbReference type="ChEBI" id="CHEBI:29105"/>
    </cofactor>
    <text evidence="12">Binds 2 zinc ions per subunit.</text>
</comment>
<gene>
    <name evidence="12" type="primary">priA</name>
    <name evidence="15" type="ORF">SAMN05660453_0675</name>
</gene>
<dbReference type="InterPro" id="IPR042115">
    <property type="entry name" value="PriA_3primeBD_sf"/>
</dbReference>
<evidence type="ECO:0000256" key="2">
    <source>
        <dbReference type="ARBA" id="ARBA00022705"/>
    </source>
</evidence>
<dbReference type="FunFam" id="3.40.1440.60:FF:000001">
    <property type="entry name" value="Primosomal protein N"/>
    <property type="match status" value="1"/>
</dbReference>
<dbReference type="SUPFAM" id="SSF52540">
    <property type="entry name" value="P-loop containing nucleoside triphosphate hydrolases"/>
    <property type="match status" value="2"/>
</dbReference>
<dbReference type="OrthoDB" id="9759544at2"/>
<dbReference type="GO" id="GO:1990077">
    <property type="term" value="C:primosome complex"/>
    <property type="evidence" value="ECO:0007669"/>
    <property type="project" value="UniProtKB-UniRule"/>
</dbReference>
<dbReference type="GO" id="GO:0003677">
    <property type="term" value="F:DNA binding"/>
    <property type="evidence" value="ECO:0007669"/>
    <property type="project" value="UniProtKB-UniRule"/>
</dbReference>
<dbReference type="EC" id="5.6.2.4" evidence="12"/>
<dbReference type="GO" id="GO:0006302">
    <property type="term" value="P:double-strand break repair"/>
    <property type="evidence" value="ECO:0007669"/>
    <property type="project" value="InterPro"/>
</dbReference>
<keyword evidence="7 12" id="KW-0862">Zinc</keyword>
<dbReference type="PANTHER" id="PTHR30580:SF0">
    <property type="entry name" value="PRIMOSOMAL PROTEIN N"/>
    <property type="match status" value="1"/>
</dbReference>
<keyword evidence="1 12" id="KW-0639">Primosome</keyword>
<dbReference type="Gene3D" id="3.40.50.300">
    <property type="entry name" value="P-loop containing nucleotide triphosphate hydrolases"/>
    <property type="match status" value="2"/>
</dbReference>
<accession>A0A1I1FB46</accession>
<dbReference type="SMART" id="SM00490">
    <property type="entry name" value="HELICc"/>
    <property type="match status" value="1"/>
</dbReference>
<dbReference type="InterPro" id="IPR005259">
    <property type="entry name" value="PriA"/>
</dbReference>
<evidence type="ECO:0000256" key="4">
    <source>
        <dbReference type="ARBA" id="ARBA00022741"/>
    </source>
</evidence>
<dbReference type="STRING" id="283737.SAMN05660453_0675"/>
<dbReference type="PROSITE" id="PS51194">
    <property type="entry name" value="HELICASE_CTER"/>
    <property type="match status" value="1"/>
</dbReference>
<reference evidence="15 16" key="1">
    <citation type="submission" date="2016-10" db="EMBL/GenBank/DDBJ databases">
        <authorList>
            <person name="de Groot N.N."/>
        </authorList>
    </citation>
    <scope>NUCLEOTIDE SEQUENCE [LARGE SCALE GENOMIC DNA]</scope>
    <source>
        <strain evidence="15 16">DSM 19113</strain>
    </source>
</reference>
<dbReference type="GO" id="GO:0043138">
    <property type="term" value="F:3'-5' DNA helicase activity"/>
    <property type="evidence" value="ECO:0007669"/>
    <property type="project" value="UniProtKB-EC"/>
</dbReference>
<dbReference type="GO" id="GO:0006270">
    <property type="term" value="P:DNA replication initiation"/>
    <property type="evidence" value="ECO:0007669"/>
    <property type="project" value="TreeGrafter"/>
</dbReference>
<evidence type="ECO:0000256" key="9">
    <source>
        <dbReference type="ARBA" id="ARBA00023125"/>
    </source>
</evidence>
<comment type="catalytic activity">
    <reaction evidence="11 12">
        <text>ATP + H2O = ADP + phosphate + H(+)</text>
        <dbReference type="Rhea" id="RHEA:13065"/>
        <dbReference type="ChEBI" id="CHEBI:15377"/>
        <dbReference type="ChEBI" id="CHEBI:15378"/>
        <dbReference type="ChEBI" id="CHEBI:30616"/>
        <dbReference type="ChEBI" id="CHEBI:43474"/>
        <dbReference type="ChEBI" id="CHEBI:456216"/>
        <dbReference type="EC" id="5.6.2.4"/>
    </reaction>
</comment>
<dbReference type="InterPro" id="IPR041236">
    <property type="entry name" value="PriA_C"/>
</dbReference>
<proteinExistence type="inferred from homology"/>
<dbReference type="InterPro" id="IPR014001">
    <property type="entry name" value="Helicase_ATP-bd"/>
</dbReference>
<feature type="binding site" evidence="12">
    <location>
        <position position="526"/>
    </location>
    <ligand>
        <name>Zn(2+)</name>
        <dbReference type="ChEBI" id="CHEBI:29105"/>
        <label>2</label>
    </ligand>
</feature>
<dbReference type="Pfam" id="PF18074">
    <property type="entry name" value="PriA_C"/>
    <property type="match status" value="1"/>
</dbReference>
<dbReference type="NCBIfam" id="TIGR00595">
    <property type="entry name" value="priA"/>
    <property type="match status" value="1"/>
</dbReference>
<comment type="catalytic activity">
    <reaction evidence="12">
        <text>Couples ATP hydrolysis with the unwinding of duplex DNA by translocating in the 3'-5' direction.</text>
        <dbReference type="EC" id="5.6.2.4"/>
    </reaction>
</comment>
<comment type="subunit">
    <text evidence="12">Component of the replication restart primosome.</text>
</comment>
<feature type="binding site" evidence="12">
    <location>
        <position position="554"/>
    </location>
    <ligand>
        <name>Zn(2+)</name>
        <dbReference type="ChEBI" id="CHEBI:29105"/>
        <label>1</label>
    </ligand>
</feature>
<evidence type="ECO:0000259" key="13">
    <source>
        <dbReference type="PROSITE" id="PS51192"/>
    </source>
</evidence>
<protein>
    <recommendedName>
        <fullName evidence="12">Replication restart protein PriA</fullName>
    </recommendedName>
    <alternativeName>
        <fullName evidence="12">ATP-dependent DNA helicase PriA</fullName>
        <ecNumber evidence="12">5.6.2.4</ecNumber>
    </alternativeName>
    <alternativeName>
        <fullName evidence="12">DNA 3'-5' helicase PriA</fullName>
    </alternativeName>
</protein>
<dbReference type="InterPro" id="IPR041222">
    <property type="entry name" value="PriA_3primeBD"/>
</dbReference>
<feature type="binding site" evidence="12">
    <location>
        <position position="517"/>
    </location>
    <ligand>
        <name>Zn(2+)</name>
        <dbReference type="ChEBI" id="CHEBI:29105"/>
        <label>1</label>
    </ligand>
</feature>
<dbReference type="PANTHER" id="PTHR30580">
    <property type="entry name" value="PRIMOSOMAL PROTEIN N"/>
    <property type="match status" value="1"/>
</dbReference>
<evidence type="ECO:0000256" key="1">
    <source>
        <dbReference type="ARBA" id="ARBA00022515"/>
    </source>
</evidence>
<dbReference type="GO" id="GO:0008270">
    <property type="term" value="F:zinc ion binding"/>
    <property type="evidence" value="ECO:0007669"/>
    <property type="project" value="UniProtKB-UniRule"/>
</dbReference>
<keyword evidence="9 12" id="KW-0238">DNA-binding</keyword>
<evidence type="ECO:0000256" key="7">
    <source>
        <dbReference type="ARBA" id="ARBA00022833"/>
    </source>
</evidence>
<evidence type="ECO:0000313" key="16">
    <source>
        <dbReference type="Proteomes" id="UP000199376"/>
    </source>
</evidence>
<comment type="similarity">
    <text evidence="12">Belongs to the helicase family. PriA subfamily.</text>
</comment>